<dbReference type="Pfam" id="PF04754">
    <property type="entry name" value="Transposase_31"/>
    <property type="match status" value="1"/>
</dbReference>
<dbReference type="GeneID" id="31584019"/>
<dbReference type="Proteomes" id="UP000184029">
    <property type="component" value="Unassembled WGS sequence"/>
</dbReference>
<dbReference type="PANTHER" id="PTHR35586">
    <property type="entry name" value="SLL1691 PROTEIN"/>
    <property type="match status" value="1"/>
</dbReference>
<evidence type="ECO:0000259" key="2">
    <source>
        <dbReference type="Pfam" id="PF04754"/>
    </source>
</evidence>
<name>A0A8B4BUD9_HEYCO</name>
<organism evidence="3 4">
    <name type="scientific">Heyndrickxia coagulans DSM 1 = ATCC 7050</name>
    <dbReference type="NCBI Taxonomy" id="1121088"/>
    <lineage>
        <taxon>Bacteria</taxon>
        <taxon>Bacillati</taxon>
        <taxon>Bacillota</taxon>
        <taxon>Bacilli</taxon>
        <taxon>Bacillales</taxon>
        <taxon>Bacillaceae</taxon>
        <taxon>Heyndrickxia</taxon>
    </lineage>
</organism>
<evidence type="ECO:0000313" key="3">
    <source>
        <dbReference type="EMBL" id="SHF28089.1"/>
    </source>
</evidence>
<evidence type="ECO:0000256" key="1">
    <source>
        <dbReference type="SAM" id="MobiDB-lite"/>
    </source>
</evidence>
<feature type="region of interest" description="Disordered" evidence="1">
    <location>
        <begin position="252"/>
        <end position="274"/>
    </location>
</feature>
<feature type="domain" description="Transposase (putative) YhgA-like" evidence="2">
    <location>
        <begin position="60"/>
        <end position="112"/>
    </location>
</feature>
<dbReference type="NCBIfam" id="TIGR01784">
    <property type="entry name" value="T_den_put_tspse"/>
    <property type="match status" value="1"/>
</dbReference>
<proteinExistence type="predicted"/>
<dbReference type="InterPro" id="IPR006842">
    <property type="entry name" value="Transposase_31"/>
</dbReference>
<dbReference type="EMBL" id="FQUB01000030">
    <property type="protein sequence ID" value="SHF28089.1"/>
    <property type="molecule type" value="Genomic_DNA"/>
</dbReference>
<comment type="caution">
    <text evidence="3">The sequence shown here is derived from an EMBL/GenBank/DDBJ whole genome shotgun (WGS) entry which is preliminary data.</text>
</comment>
<dbReference type="RefSeq" id="WP_014096853.1">
    <property type="nucleotide sequence ID" value="NZ_ALAS01000253.1"/>
</dbReference>
<reference evidence="3 4" key="1">
    <citation type="submission" date="2016-11" db="EMBL/GenBank/DDBJ databases">
        <authorList>
            <person name="Varghese N."/>
            <person name="Submissions S."/>
        </authorList>
    </citation>
    <scope>NUCLEOTIDE SEQUENCE [LARGE SCALE GENOMIC DNA]</scope>
    <source>
        <strain evidence="3 4">DSM 1</strain>
    </source>
</reference>
<dbReference type="PANTHER" id="PTHR35586:SF1">
    <property type="entry name" value="SLL1691 PROTEIN"/>
    <property type="match status" value="1"/>
</dbReference>
<protein>
    <recommendedName>
        <fullName evidence="2">Transposase (putative) YhgA-like domain-containing protein</fullName>
    </recommendedName>
</protein>
<sequence>MDNRTGRNEYDRHWKRVIHSLFEDFVAFFSPGLYEMIDWDKPPDDLDKEFQRLNPDGKSRDREADGLFKVYLKDGSEQWILVHIEVQGWKDTDFAERMFQYFYRIFDAYDKKIFALVIYTEDYSETYTPPRYEYNFFGTKLSYEYNVYKIAEQDENELLQSTNPFAFVILAAKKALYGKTAAQPTKLELKKQLLRVLAVMKDRLQLDKKDLLTLFIFMDHMIKLESQYQQEFNQEIKNWEGGTMITYEDELKQEARKEGREEGREEGKREGRQEEKIEITRNLIKLGIPLDFIKKATGLSEKKVLEIKEKLEKE</sequence>
<dbReference type="KEGG" id="bcoa:BF29_1921"/>
<accession>A0A8B4BUD9</accession>
<dbReference type="InterPro" id="IPR010106">
    <property type="entry name" value="RpnA"/>
</dbReference>
<evidence type="ECO:0000313" key="4">
    <source>
        <dbReference type="Proteomes" id="UP000184029"/>
    </source>
</evidence>
<dbReference type="AlphaFoldDB" id="A0A8B4BUD9"/>
<gene>
    <name evidence="3" type="ORF">SAMN02745208_01714</name>
</gene>